<evidence type="ECO:0000313" key="1">
    <source>
        <dbReference type="EMBL" id="KXF76879.1"/>
    </source>
</evidence>
<dbReference type="OrthoDB" id="8116616at2"/>
<evidence type="ECO:0000313" key="2">
    <source>
        <dbReference type="Proteomes" id="UP000070107"/>
    </source>
</evidence>
<proteinExistence type="predicted"/>
<accession>A0A135HUL0</accession>
<dbReference type="AlphaFoldDB" id="A0A135HUL0"/>
<sequence>MTRLYELSVLPVTAFFARALACLERPLFAMAHNTDEIAARRKRRIERAQDDVLWCWKQRGFW</sequence>
<name>A0A135HUL0_9HYPH</name>
<dbReference type="EMBL" id="LNTU01000023">
    <property type="protein sequence ID" value="KXF76879.1"/>
    <property type="molecule type" value="Genomic_DNA"/>
</dbReference>
<protein>
    <submittedName>
        <fullName evidence="1">Uncharacterized protein</fullName>
    </submittedName>
</protein>
<gene>
    <name evidence="1" type="ORF">ATN84_12780</name>
</gene>
<organism evidence="1 2">
    <name type="scientific">Paramesorhizobium deserti</name>
    <dbReference type="NCBI Taxonomy" id="1494590"/>
    <lineage>
        <taxon>Bacteria</taxon>
        <taxon>Pseudomonadati</taxon>
        <taxon>Pseudomonadota</taxon>
        <taxon>Alphaproteobacteria</taxon>
        <taxon>Hyphomicrobiales</taxon>
        <taxon>Phyllobacteriaceae</taxon>
        <taxon>Paramesorhizobium</taxon>
    </lineage>
</organism>
<keyword evidence="2" id="KW-1185">Reference proteome</keyword>
<dbReference type="RefSeq" id="WP_068882470.1">
    <property type="nucleotide sequence ID" value="NZ_LNTU01000023.1"/>
</dbReference>
<comment type="caution">
    <text evidence="1">The sequence shown here is derived from an EMBL/GenBank/DDBJ whole genome shotgun (WGS) entry which is preliminary data.</text>
</comment>
<dbReference type="Proteomes" id="UP000070107">
    <property type="component" value="Unassembled WGS sequence"/>
</dbReference>
<reference evidence="1 2" key="1">
    <citation type="submission" date="2015-11" db="EMBL/GenBank/DDBJ databases">
        <title>Draft genome sequence of Paramesorhizobium deserti A-3-E, a strain highly resistant to diverse beta-lactam antibiotics.</title>
        <authorList>
            <person name="Lv R."/>
            <person name="Yang X."/>
            <person name="Fang N."/>
            <person name="Guo J."/>
            <person name="Luo X."/>
            <person name="Peng F."/>
            <person name="Yang R."/>
            <person name="Cui Y."/>
            <person name="Fang C."/>
            <person name="Song Y."/>
        </authorList>
    </citation>
    <scope>NUCLEOTIDE SEQUENCE [LARGE SCALE GENOMIC DNA]</scope>
    <source>
        <strain evidence="1 2">A-3-E</strain>
    </source>
</reference>